<feature type="signal peptide" evidence="2">
    <location>
        <begin position="1"/>
        <end position="26"/>
    </location>
</feature>
<dbReference type="RefSeq" id="WP_169201974.1">
    <property type="nucleotide sequence ID" value="NZ_CP059467.1"/>
</dbReference>
<evidence type="ECO:0000256" key="1">
    <source>
        <dbReference type="SAM" id="MobiDB-lite"/>
    </source>
</evidence>
<name>A0ABX1NTE4_9RHOO</name>
<evidence type="ECO:0000256" key="2">
    <source>
        <dbReference type="SAM" id="SignalP"/>
    </source>
</evidence>
<evidence type="ECO:0000313" key="5">
    <source>
        <dbReference type="Proteomes" id="UP000633943"/>
    </source>
</evidence>
<dbReference type="NCBIfam" id="TIGR02595">
    <property type="entry name" value="PEP_CTERM"/>
    <property type="match status" value="1"/>
</dbReference>
<reference evidence="4 5" key="1">
    <citation type="submission" date="2019-12" db="EMBL/GenBank/DDBJ databases">
        <title>Comparative genomics gives insights into the taxonomy of the Azoarcus-Aromatoleum group and reveals separate origins of nif in the plant-associated Azoarcus and non-plant-associated Aromatoleum sub-groups.</title>
        <authorList>
            <person name="Lafos M."/>
            <person name="Maluk M."/>
            <person name="Batista M."/>
            <person name="Junghare M."/>
            <person name="Carmona M."/>
            <person name="Faoro H."/>
            <person name="Cruz L.M."/>
            <person name="Battistoni F."/>
            <person name="De Souza E."/>
            <person name="Pedrosa F."/>
            <person name="Chen W.-M."/>
            <person name="Poole P.S."/>
            <person name="Dixon R.A."/>
            <person name="James E.K."/>
        </authorList>
    </citation>
    <scope>NUCLEOTIDE SEQUENCE [LARGE SCALE GENOMIC DNA]</scope>
    <source>
        <strain evidence="4 5">PbN1</strain>
    </source>
</reference>
<evidence type="ECO:0000259" key="3">
    <source>
        <dbReference type="Pfam" id="PF07589"/>
    </source>
</evidence>
<accession>A0ABX1NTE4</accession>
<dbReference type="EMBL" id="WTVP01000013">
    <property type="protein sequence ID" value="NMG15284.1"/>
    <property type="molecule type" value="Genomic_DNA"/>
</dbReference>
<comment type="caution">
    <text evidence="4">The sequence shown here is derived from an EMBL/GenBank/DDBJ whole genome shotgun (WGS) entry which is preliminary data.</text>
</comment>
<protein>
    <submittedName>
        <fullName evidence="4">Flocculation-associated PEP-CTERM protein PepA</fullName>
    </submittedName>
</protein>
<evidence type="ECO:0000313" key="4">
    <source>
        <dbReference type="EMBL" id="NMG15284.1"/>
    </source>
</evidence>
<feature type="chain" id="PRO_5047033099" evidence="2">
    <location>
        <begin position="27"/>
        <end position="321"/>
    </location>
</feature>
<gene>
    <name evidence="4" type="primary">pepA</name>
    <name evidence="4" type="ORF">GPA24_06945</name>
</gene>
<dbReference type="NCBIfam" id="NF033554">
    <property type="entry name" value="floc_PepA"/>
    <property type="match status" value="1"/>
</dbReference>
<dbReference type="Pfam" id="PF07589">
    <property type="entry name" value="PEP-CTERM"/>
    <property type="match status" value="1"/>
</dbReference>
<sequence>MKAQLKSASAVGAVLAAMAMSPQAQAIDTEVQFSTTGTGDGVTDGGAGGYDVVGINEFDWQSSGDLVILDDLTGTGSTANGALTDSFATWAATAVIGDTVTFDLQGQARLNDMTDNGGGSVAPTTLDTNGAADGPDADADGDEGFEITVAFEATETATLIAAGILQFNTINGTYSYFYDDTPDSDVDSGTGFTNGTPFLSGDIVGVSGTFIAGVGGSNLLTNTVTSYDDSFIQADPASNQPLVDTTFDTLVSLRSTGEAAAHDAGDTIGFPQYIVVAGDLGLKADANSEFSVPEPGTLMLLGSSLLGLAGLRRRSNKADVV</sequence>
<feature type="region of interest" description="Disordered" evidence="1">
    <location>
        <begin position="113"/>
        <end position="141"/>
    </location>
</feature>
<dbReference type="Proteomes" id="UP000633943">
    <property type="component" value="Unassembled WGS sequence"/>
</dbReference>
<proteinExistence type="predicted"/>
<keyword evidence="5" id="KW-1185">Reference proteome</keyword>
<feature type="domain" description="Ice-binding protein C-terminal" evidence="3">
    <location>
        <begin position="291"/>
        <end position="314"/>
    </location>
</feature>
<dbReference type="InterPro" id="IPR013424">
    <property type="entry name" value="Ice-binding_C"/>
</dbReference>
<keyword evidence="2" id="KW-0732">Signal</keyword>
<organism evidence="4 5">
    <name type="scientific">Aromatoleum bremense</name>
    <dbReference type="NCBI Taxonomy" id="76115"/>
    <lineage>
        <taxon>Bacteria</taxon>
        <taxon>Pseudomonadati</taxon>
        <taxon>Pseudomonadota</taxon>
        <taxon>Betaproteobacteria</taxon>
        <taxon>Rhodocyclales</taxon>
        <taxon>Rhodocyclaceae</taxon>
        <taxon>Aromatoleum</taxon>
    </lineage>
</organism>